<feature type="compositionally biased region" description="Basic and acidic residues" evidence="1">
    <location>
        <begin position="598"/>
        <end position="610"/>
    </location>
</feature>
<keyword evidence="2" id="KW-0472">Membrane</keyword>
<keyword evidence="2" id="KW-0812">Transmembrane</keyword>
<evidence type="ECO:0000313" key="3">
    <source>
        <dbReference type="EMBL" id="MFC7341961.1"/>
    </source>
</evidence>
<evidence type="ECO:0000256" key="2">
    <source>
        <dbReference type="SAM" id="Phobius"/>
    </source>
</evidence>
<proteinExistence type="predicted"/>
<accession>A0ABW2LME0</accession>
<keyword evidence="2" id="KW-1133">Transmembrane helix</keyword>
<feature type="transmembrane region" description="Helical" evidence="2">
    <location>
        <begin position="392"/>
        <end position="416"/>
    </location>
</feature>
<name>A0ABW2LME0_9PSEU</name>
<comment type="caution">
    <text evidence="3">The sequence shown here is derived from an EMBL/GenBank/DDBJ whole genome shotgun (WGS) entry which is preliminary data.</text>
</comment>
<evidence type="ECO:0008006" key="5">
    <source>
        <dbReference type="Google" id="ProtNLM"/>
    </source>
</evidence>
<evidence type="ECO:0000313" key="4">
    <source>
        <dbReference type="Proteomes" id="UP001596504"/>
    </source>
</evidence>
<sequence length="632" mass="67447">MSGALLAMVALGAAALVWWLLGSRGGSRCGRVLGLVAGILALQALFAVPASAQDFDCKEAPNPERPGSGMVGAIDPALDGVGDAGSAYDQYGYAGLVWHTYDLGCGPQGVVHPNAMVDTWLGNELFNIAKNVVGVTNALHYALMDGDLMRPFDDLISTGTSALYSSVFAPWFGVVALVLAVVLFRYIWQGDLATIGKRGMWALAGLWFASATYLTPLVYTHALDDVVITGTSAVQAGFLTEVGVDQRDRLPTMLHDEIVYRNWLRGEFGSPDSPQAKQLGGELLAAQAWSKDEVLRGEDAGSPEGKKQQFEDVASKMGSAYGYFQGIDGSRVGNGALALTQSLAFASFQLMAKLTILLAQVLLRVLILAGPLIGLVALVYHNLLRAIGRVAGAAVLNVVLVSALAGLHTLILTWIFDPTRGFSLLTQILLAALITVVFLMVARPFRRITQMVELSVGTVGRAVPSAPQGIFARFRGRRPPDSADGDFWEQVRDMDPDGDFAESRPRRRRPEAEVPSVPATAERLDRTTGEPEDPSAAGALPAPGSASRRPGGAQALPEARTTSRVVDTSPVADAKWDRSDEDPVVVPSRTMEAGRSAAPDEQRPAEREVVSGRPVHVVYRPSRGLEVTDGQQ</sequence>
<feature type="region of interest" description="Disordered" evidence="1">
    <location>
        <begin position="473"/>
        <end position="613"/>
    </location>
</feature>
<reference evidence="4" key="1">
    <citation type="journal article" date="2019" name="Int. J. Syst. Evol. Microbiol.">
        <title>The Global Catalogue of Microorganisms (GCM) 10K type strain sequencing project: providing services to taxonomists for standard genome sequencing and annotation.</title>
        <authorList>
            <consortium name="The Broad Institute Genomics Platform"/>
            <consortium name="The Broad Institute Genome Sequencing Center for Infectious Disease"/>
            <person name="Wu L."/>
            <person name="Ma J."/>
        </authorList>
    </citation>
    <scope>NUCLEOTIDE SEQUENCE [LARGE SCALE GENOMIC DNA]</scope>
    <source>
        <strain evidence="4">WLHS5</strain>
    </source>
</reference>
<organism evidence="3 4">
    <name type="scientific">Saccharopolyspora griseoalba</name>
    <dbReference type="NCBI Taxonomy" id="1431848"/>
    <lineage>
        <taxon>Bacteria</taxon>
        <taxon>Bacillati</taxon>
        <taxon>Actinomycetota</taxon>
        <taxon>Actinomycetes</taxon>
        <taxon>Pseudonocardiales</taxon>
        <taxon>Pseudonocardiaceae</taxon>
        <taxon>Saccharopolyspora</taxon>
    </lineage>
</organism>
<evidence type="ECO:0000256" key="1">
    <source>
        <dbReference type="SAM" id="MobiDB-lite"/>
    </source>
</evidence>
<feature type="transmembrane region" description="Helical" evidence="2">
    <location>
        <begin position="200"/>
        <end position="219"/>
    </location>
</feature>
<dbReference type="Proteomes" id="UP001596504">
    <property type="component" value="Unassembled WGS sequence"/>
</dbReference>
<gene>
    <name evidence="3" type="ORF">ACFQRI_11105</name>
</gene>
<feature type="transmembrane region" description="Helical" evidence="2">
    <location>
        <begin position="168"/>
        <end position="188"/>
    </location>
</feature>
<dbReference type="EMBL" id="JBHTCJ010000005">
    <property type="protein sequence ID" value="MFC7341961.1"/>
    <property type="molecule type" value="Genomic_DNA"/>
</dbReference>
<feature type="transmembrane region" description="Helical" evidence="2">
    <location>
        <begin position="33"/>
        <end position="52"/>
    </location>
</feature>
<feature type="compositionally biased region" description="Low complexity" evidence="1">
    <location>
        <begin position="534"/>
        <end position="547"/>
    </location>
</feature>
<feature type="transmembrane region" description="Helical" evidence="2">
    <location>
        <begin position="357"/>
        <end position="380"/>
    </location>
</feature>
<keyword evidence="4" id="KW-1185">Reference proteome</keyword>
<feature type="transmembrane region" description="Helical" evidence="2">
    <location>
        <begin position="422"/>
        <end position="442"/>
    </location>
</feature>
<feature type="transmembrane region" description="Helical" evidence="2">
    <location>
        <begin position="6"/>
        <end position="21"/>
    </location>
</feature>
<dbReference type="RefSeq" id="WP_380667375.1">
    <property type="nucleotide sequence ID" value="NZ_JBHTCJ010000005.1"/>
</dbReference>
<protein>
    <recommendedName>
        <fullName evidence="5">Magnesium transporter</fullName>
    </recommendedName>
</protein>